<accession>A0A6A5TVY9</accession>
<keyword evidence="1" id="KW-0732">Signal</keyword>
<gene>
    <name evidence="2" type="ORF">CC80DRAFT_594887</name>
</gene>
<dbReference type="Proteomes" id="UP000800035">
    <property type="component" value="Unassembled WGS sequence"/>
</dbReference>
<feature type="chain" id="PRO_5025684067" evidence="1">
    <location>
        <begin position="21"/>
        <end position="117"/>
    </location>
</feature>
<name>A0A6A5TVY9_9PLEO</name>
<sequence>MRFSSLAFGLTALFSTMVAAAPIDVSKRLPTPEEFDLLSSVEKRAVYQAWYRATNIIPATDEEKRSLDDKRAVYQAWYRATNIIPATDEEEKRSLNDRAVYQAWYRATNILPSTDEE</sequence>
<protein>
    <submittedName>
        <fullName evidence="2">Uncharacterized protein</fullName>
    </submittedName>
</protein>
<reference evidence="2" key="1">
    <citation type="journal article" date="2020" name="Stud. Mycol.">
        <title>101 Dothideomycetes genomes: a test case for predicting lifestyles and emergence of pathogens.</title>
        <authorList>
            <person name="Haridas S."/>
            <person name="Albert R."/>
            <person name="Binder M."/>
            <person name="Bloem J."/>
            <person name="Labutti K."/>
            <person name="Salamov A."/>
            <person name="Andreopoulos B."/>
            <person name="Baker S."/>
            <person name="Barry K."/>
            <person name="Bills G."/>
            <person name="Bluhm B."/>
            <person name="Cannon C."/>
            <person name="Castanera R."/>
            <person name="Culley D."/>
            <person name="Daum C."/>
            <person name="Ezra D."/>
            <person name="Gonzalez J."/>
            <person name="Henrissat B."/>
            <person name="Kuo A."/>
            <person name="Liang C."/>
            <person name="Lipzen A."/>
            <person name="Lutzoni F."/>
            <person name="Magnuson J."/>
            <person name="Mondo S."/>
            <person name="Nolan M."/>
            <person name="Ohm R."/>
            <person name="Pangilinan J."/>
            <person name="Park H.-J."/>
            <person name="Ramirez L."/>
            <person name="Alfaro M."/>
            <person name="Sun H."/>
            <person name="Tritt A."/>
            <person name="Yoshinaga Y."/>
            <person name="Zwiers L.-H."/>
            <person name="Turgeon B."/>
            <person name="Goodwin S."/>
            <person name="Spatafora J."/>
            <person name="Crous P."/>
            <person name="Grigoriev I."/>
        </authorList>
    </citation>
    <scope>NUCLEOTIDE SEQUENCE</scope>
    <source>
        <strain evidence="2">CBS 675.92</strain>
    </source>
</reference>
<evidence type="ECO:0000313" key="2">
    <source>
        <dbReference type="EMBL" id="KAF1954866.1"/>
    </source>
</evidence>
<proteinExistence type="predicted"/>
<evidence type="ECO:0000313" key="3">
    <source>
        <dbReference type="Proteomes" id="UP000800035"/>
    </source>
</evidence>
<evidence type="ECO:0000256" key="1">
    <source>
        <dbReference type="SAM" id="SignalP"/>
    </source>
</evidence>
<dbReference type="AlphaFoldDB" id="A0A6A5TVY9"/>
<dbReference type="EMBL" id="ML976997">
    <property type="protein sequence ID" value="KAF1954866.1"/>
    <property type="molecule type" value="Genomic_DNA"/>
</dbReference>
<feature type="signal peptide" evidence="1">
    <location>
        <begin position="1"/>
        <end position="20"/>
    </location>
</feature>
<dbReference type="OrthoDB" id="3762068at2759"/>
<organism evidence="2 3">
    <name type="scientific">Byssothecium circinans</name>
    <dbReference type="NCBI Taxonomy" id="147558"/>
    <lineage>
        <taxon>Eukaryota</taxon>
        <taxon>Fungi</taxon>
        <taxon>Dikarya</taxon>
        <taxon>Ascomycota</taxon>
        <taxon>Pezizomycotina</taxon>
        <taxon>Dothideomycetes</taxon>
        <taxon>Pleosporomycetidae</taxon>
        <taxon>Pleosporales</taxon>
        <taxon>Massarineae</taxon>
        <taxon>Massarinaceae</taxon>
        <taxon>Byssothecium</taxon>
    </lineage>
</organism>
<keyword evidence="3" id="KW-1185">Reference proteome</keyword>